<evidence type="ECO:0000313" key="2">
    <source>
        <dbReference type="EMBL" id="KAF8400819.1"/>
    </source>
</evidence>
<proteinExistence type="predicted"/>
<dbReference type="GO" id="GO:0046983">
    <property type="term" value="F:protein dimerization activity"/>
    <property type="evidence" value="ECO:0007669"/>
    <property type="project" value="InterPro"/>
</dbReference>
<dbReference type="EMBL" id="JABCRI010000009">
    <property type="protein sequence ID" value="KAF8400819.1"/>
    <property type="molecule type" value="Genomic_DNA"/>
</dbReference>
<name>A0A835DHZ4_TETSI</name>
<dbReference type="OrthoDB" id="1893698at2759"/>
<dbReference type="InterPro" id="IPR012337">
    <property type="entry name" value="RNaseH-like_sf"/>
</dbReference>
<dbReference type="AlphaFoldDB" id="A0A835DHZ4"/>
<dbReference type="InterPro" id="IPR008906">
    <property type="entry name" value="HATC_C_dom"/>
</dbReference>
<evidence type="ECO:0000313" key="3">
    <source>
        <dbReference type="Proteomes" id="UP000655225"/>
    </source>
</evidence>
<sequence length="129" mass="15045">MAIASSIGCKICKVREALEELFHDYSMKVSSSSMTVVQEEQIHSTTQEKEGKNPLDEYRLFVLEEEDTYEQVKSELDIYLGEGVLCIQGDFDVLQWWMENSLRFRVLSRRLLLSKTRLEDVDGKIAKYR</sequence>
<dbReference type="SUPFAM" id="SSF53098">
    <property type="entry name" value="Ribonuclease H-like"/>
    <property type="match status" value="1"/>
</dbReference>
<dbReference type="Pfam" id="PF05699">
    <property type="entry name" value="Dimer_Tnp_hAT"/>
    <property type="match status" value="1"/>
</dbReference>
<protein>
    <recommendedName>
        <fullName evidence="1">HAT C-terminal dimerisation domain-containing protein</fullName>
    </recommendedName>
</protein>
<dbReference type="PANTHER" id="PTHR23272:SF161">
    <property type="entry name" value="ZINC FINGER BED DOMAIN-CONTAINING PROTEIN RICESLEEPER 1-LIKE"/>
    <property type="match status" value="1"/>
</dbReference>
<reference evidence="2 3" key="1">
    <citation type="submission" date="2020-04" db="EMBL/GenBank/DDBJ databases">
        <title>Plant Genome Project.</title>
        <authorList>
            <person name="Zhang R.-G."/>
        </authorList>
    </citation>
    <scope>NUCLEOTIDE SEQUENCE [LARGE SCALE GENOMIC DNA]</scope>
    <source>
        <strain evidence="2">YNK0</strain>
        <tissue evidence="2">Leaf</tissue>
    </source>
</reference>
<dbReference type="Proteomes" id="UP000655225">
    <property type="component" value="Unassembled WGS sequence"/>
</dbReference>
<accession>A0A835DHZ4</accession>
<comment type="caution">
    <text evidence="2">The sequence shown here is derived from an EMBL/GenBank/DDBJ whole genome shotgun (WGS) entry which is preliminary data.</text>
</comment>
<keyword evidence="3" id="KW-1185">Reference proteome</keyword>
<feature type="domain" description="HAT C-terminal dimerisation" evidence="1">
    <location>
        <begin position="75"/>
        <end position="109"/>
    </location>
</feature>
<dbReference type="PANTHER" id="PTHR23272">
    <property type="entry name" value="BED FINGER-RELATED"/>
    <property type="match status" value="1"/>
</dbReference>
<organism evidence="2 3">
    <name type="scientific">Tetracentron sinense</name>
    <name type="common">Spur-leaf</name>
    <dbReference type="NCBI Taxonomy" id="13715"/>
    <lineage>
        <taxon>Eukaryota</taxon>
        <taxon>Viridiplantae</taxon>
        <taxon>Streptophyta</taxon>
        <taxon>Embryophyta</taxon>
        <taxon>Tracheophyta</taxon>
        <taxon>Spermatophyta</taxon>
        <taxon>Magnoliopsida</taxon>
        <taxon>Trochodendrales</taxon>
        <taxon>Trochodendraceae</taxon>
        <taxon>Tetracentron</taxon>
    </lineage>
</organism>
<gene>
    <name evidence="2" type="ORF">HHK36_014121</name>
</gene>
<evidence type="ECO:0000259" key="1">
    <source>
        <dbReference type="Pfam" id="PF05699"/>
    </source>
</evidence>